<protein>
    <submittedName>
        <fullName evidence="1">Uncharacterized protein</fullName>
    </submittedName>
</protein>
<evidence type="ECO:0000313" key="1">
    <source>
        <dbReference type="EMBL" id="DAE08963.1"/>
    </source>
</evidence>
<dbReference type="EMBL" id="BK015480">
    <property type="protein sequence ID" value="DAE08963.1"/>
    <property type="molecule type" value="Genomic_DNA"/>
</dbReference>
<name>A0A8S5PR45_9CAUD</name>
<organism evidence="1">
    <name type="scientific">Siphoviridae sp. ctTrD1</name>
    <dbReference type="NCBI Taxonomy" id="2825524"/>
    <lineage>
        <taxon>Viruses</taxon>
        <taxon>Duplodnaviria</taxon>
        <taxon>Heunggongvirae</taxon>
        <taxon>Uroviricota</taxon>
        <taxon>Caudoviricetes</taxon>
    </lineage>
</organism>
<accession>A0A8S5PR45</accession>
<sequence length="54" mass="5911">MNGVVNVTCFDVCSFGFGIITTLPVFIVIPPKAEFCTPAHSGTILPERRRMNGR</sequence>
<proteinExistence type="predicted"/>
<reference evidence="1" key="1">
    <citation type="journal article" date="2021" name="Proc. Natl. Acad. Sci. U.S.A.">
        <title>A Catalog of Tens of Thousands of Viruses from Human Metagenomes Reveals Hidden Associations with Chronic Diseases.</title>
        <authorList>
            <person name="Tisza M.J."/>
            <person name="Buck C.B."/>
        </authorList>
    </citation>
    <scope>NUCLEOTIDE SEQUENCE</scope>
    <source>
        <strain evidence="1">CtTrD1</strain>
    </source>
</reference>